<proteinExistence type="predicted"/>
<keyword evidence="2" id="KW-1185">Reference proteome</keyword>
<dbReference type="EMBL" id="CWKI01000008">
    <property type="protein sequence ID" value="CTR08724.1"/>
    <property type="molecule type" value="Genomic_DNA"/>
</dbReference>
<evidence type="ECO:0000313" key="1">
    <source>
        <dbReference type="EMBL" id="CTR08724.1"/>
    </source>
</evidence>
<accession>A0A0K3CG76</accession>
<protein>
    <submittedName>
        <fullName evidence="1">Uncharacterized protein</fullName>
    </submittedName>
</protein>
<name>A0A0K3CG76_RHOTO</name>
<reference evidence="1 2" key="1">
    <citation type="submission" date="2015-07" db="EMBL/GenBank/DDBJ databases">
        <authorList>
            <person name="Cajimat M.N.B."/>
            <person name="Milazzo M.L."/>
            <person name="Fulhorst C.F."/>
        </authorList>
    </citation>
    <scope>NUCLEOTIDE SEQUENCE [LARGE SCALE GENOMIC DNA]</scope>
    <source>
        <strain evidence="1">Single colony</strain>
    </source>
</reference>
<organism evidence="1 2">
    <name type="scientific">Rhodotorula toruloides</name>
    <name type="common">Yeast</name>
    <name type="synonym">Rhodosporidium toruloides</name>
    <dbReference type="NCBI Taxonomy" id="5286"/>
    <lineage>
        <taxon>Eukaryota</taxon>
        <taxon>Fungi</taxon>
        <taxon>Dikarya</taxon>
        <taxon>Basidiomycota</taxon>
        <taxon>Pucciniomycotina</taxon>
        <taxon>Microbotryomycetes</taxon>
        <taxon>Sporidiobolales</taxon>
        <taxon>Sporidiobolaceae</taxon>
        <taxon>Rhodotorula</taxon>
    </lineage>
</organism>
<sequence>MGRNRLIHFLSFVDWNSNAWLASQLDAGWWNTLNDGEMSTMLAWAQTEARYARGESVHTQALEVPAFLQAKETALLAKEDARIPLTTEEDTELEVCNGLKTILREAHNQHAAHRGQHSLGTRSAREYRQIGLRAARRYGFSRQEWANKV</sequence>
<dbReference type="Proteomes" id="UP000199069">
    <property type="component" value="Unassembled WGS sequence"/>
</dbReference>
<evidence type="ECO:0000313" key="2">
    <source>
        <dbReference type="Proteomes" id="UP000199069"/>
    </source>
</evidence>
<gene>
    <name evidence="1" type="primary">FGENESH: predicted gene_8.440</name>
    <name evidence="1" type="ORF">BN2166_0045850</name>
</gene>
<dbReference type="AlphaFoldDB" id="A0A0K3CG76"/>